<proteinExistence type="inferred from homology"/>
<dbReference type="GO" id="GO:0005886">
    <property type="term" value="C:plasma membrane"/>
    <property type="evidence" value="ECO:0007669"/>
    <property type="project" value="UniProtKB-SubCell"/>
</dbReference>
<dbReference type="GO" id="GO:0015627">
    <property type="term" value="C:type II protein secretion system complex"/>
    <property type="evidence" value="ECO:0007669"/>
    <property type="project" value="InterPro"/>
</dbReference>
<evidence type="ECO:0000256" key="5">
    <source>
        <dbReference type="ARBA" id="ARBA00022519"/>
    </source>
</evidence>
<keyword evidence="7 11" id="KW-1133">Transmembrane helix</keyword>
<dbReference type="EMBL" id="VJVV01000008">
    <property type="protein sequence ID" value="TRO80309.1"/>
    <property type="molecule type" value="Genomic_DNA"/>
</dbReference>
<dbReference type="Pfam" id="PF07963">
    <property type="entry name" value="N_methyl"/>
    <property type="match status" value="1"/>
</dbReference>
<comment type="similarity">
    <text evidence="9">Belongs to the GSP H family.</text>
</comment>
<sequence>MQRLRTLCSNCTIRAPQNEKNQQLGRWHKTFIKVGHSPLVMMSDSKRTQAMKQHNRQAGFTLMELIIVVAIIAISAAIAIPGIMNWLPNYRLSGAARELFSNMQKAKSEAVKRNTSVGIAFTTVVFPATGGGYTVFIDDGEGGGTPANAVQDGGERLLFQVTMPPKCSLVTATFGGIASAGYNSQGLPLGGRIGHAVIRNDRSRWFRMDFSTSGYPKIRRSSTGVDGSWQ</sequence>
<dbReference type="InterPro" id="IPR022346">
    <property type="entry name" value="T2SS_GspH"/>
</dbReference>
<protein>
    <recommendedName>
        <fullName evidence="2">Type II secretion system protein H</fullName>
    </recommendedName>
    <alternativeName>
        <fullName evidence="10">General secretion pathway protein H</fullName>
    </alternativeName>
</protein>
<accession>A0A550JAM4</accession>
<evidence type="ECO:0000256" key="1">
    <source>
        <dbReference type="ARBA" id="ARBA00004377"/>
    </source>
</evidence>
<evidence type="ECO:0000256" key="2">
    <source>
        <dbReference type="ARBA" id="ARBA00021549"/>
    </source>
</evidence>
<dbReference type="GO" id="GO:0015628">
    <property type="term" value="P:protein secretion by the type II secretion system"/>
    <property type="evidence" value="ECO:0007669"/>
    <property type="project" value="InterPro"/>
</dbReference>
<evidence type="ECO:0000313" key="13">
    <source>
        <dbReference type="EMBL" id="TRO80309.1"/>
    </source>
</evidence>
<feature type="transmembrane region" description="Helical" evidence="11">
    <location>
        <begin position="62"/>
        <end position="87"/>
    </location>
</feature>
<evidence type="ECO:0000256" key="6">
    <source>
        <dbReference type="ARBA" id="ARBA00022692"/>
    </source>
</evidence>
<name>A0A550JAM4_9BACT</name>
<evidence type="ECO:0000256" key="8">
    <source>
        <dbReference type="ARBA" id="ARBA00023136"/>
    </source>
</evidence>
<dbReference type="AlphaFoldDB" id="A0A550JAM4"/>
<organism evidence="13 14">
    <name type="scientific">Trichloromonas acetexigens</name>
    <dbReference type="NCBI Taxonomy" id="38815"/>
    <lineage>
        <taxon>Bacteria</taxon>
        <taxon>Pseudomonadati</taxon>
        <taxon>Thermodesulfobacteriota</taxon>
        <taxon>Desulfuromonadia</taxon>
        <taxon>Desulfuromonadales</taxon>
        <taxon>Trichloromonadaceae</taxon>
        <taxon>Trichloromonas</taxon>
    </lineage>
</organism>
<dbReference type="Pfam" id="PF12019">
    <property type="entry name" value="GspH"/>
    <property type="match status" value="1"/>
</dbReference>
<keyword evidence="4" id="KW-0488">Methylation</keyword>
<comment type="subcellular location">
    <subcellularLocation>
        <location evidence="1">Cell inner membrane</location>
        <topology evidence="1">Single-pass membrane protein</topology>
    </subcellularLocation>
</comment>
<keyword evidence="5" id="KW-0997">Cell inner membrane</keyword>
<evidence type="ECO:0000256" key="3">
    <source>
        <dbReference type="ARBA" id="ARBA00022475"/>
    </source>
</evidence>
<keyword evidence="14" id="KW-1185">Reference proteome</keyword>
<evidence type="ECO:0000313" key="14">
    <source>
        <dbReference type="Proteomes" id="UP000317155"/>
    </source>
</evidence>
<dbReference type="InterPro" id="IPR045584">
    <property type="entry name" value="Pilin-like"/>
</dbReference>
<keyword evidence="3" id="KW-1003">Cell membrane</keyword>
<keyword evidence="6 11" id="KW-0812">Transmembrane</keyword>
<evidence type="ECO:0000256" key="10">
    <source>
        <dbReference type="ARBA" id="ARBA00030775"/>
    </source>
</evidence>
<evidence type="ECO:0000256" key="11">
    <source>
        <dbReference type="SAM" id="Phobius"/>
    </source>
</evidence>
<comment type="caution">
    <text evidence="13">The sequence shown here is derived from an EMBL/GenBank/DDBJ whole genome shotgun (WGS) entry which is preliminary data.</text>
</comment>
<reference evidence="13 14" key="1">
    <citation type="submission" date="2019-07" db="EMBL/GenBank/DDBJ databases">
        <title>Insights of Desulfuromonas acetexigens electromicrobiology.</title>
        <authorList>
            <person name="Katuri K."/>
            <person name="Sapireddy V."/>
            <person name="Shaw D.R."/>
            <person name="Saikaly P."/>
        </authorList>
    </citation>
    <scope>NUCLEOTIDE SEQUENCE [LARGE SCALE GENOMIC DNA]</scope>
    <source>
        <strain evidence="13 14">2873</strain>
    </source>
</reference>
<dbReference type="OrthoDB" id="5419448at2"/>
<evidence type="ECO:0000256" key="7">
    <source>
        <dbReference type="ARBA" id="ARBA00022989"/>
    </source>
</evidence>
<evidence type="ECO:0000256" key="4">
    <source>
        <dbReference type="ARBA" id="ARBA00022481"/>
    </source>
</evidence>
<dbReference type="Proteomes" id="UP000317155">
    <property type="component" value="Unassembled WGS sequence"/>
</dbReference>
<gene>
    <name evidence="13" type="ORF">FL622_11810</name>
</gene>
<dbReference type="InterPro" id="IPR012902">
    <property type="entry name" value="N_methyl_site"/>
</dbReference>
<keyword evidence="8 11" id="KW-0472">Membrane</keyword>
<dbReference type="NCBIfam" id="TIGR02532">
    <property type="entry name" value="IV_pilin_GFxxxE"/>
    <property type="match status" value="1"/>
</dbReference>
<feature type="domain" description="General secretion pathway GspH" evidence="12">
    <location>
        <begin position="95"/>
        <end position="213"/>
    </location>
</feature>
<dbReference type="SUPFAM" id="SSF54523">
    <property type="entry name" value="Pili subunits"/>
    <property type="match status" value="1"/>
</dbReference>
<evidence type="ECO:0000259" key="12">
    <source>
        <dbReference type="Pfam" id="PF12019"/>
    </source>
</evidence>
<dbReference type="Gene3D" id="3.30.700.10">
    <property type="entry name" value="Glycoprotein, Type 4 Pilin"/>
    <property type="match status" value="1"/>
</dbReference>
<evidence type="ECO:0000256" key="9">
    <source>
        <dbReference type="ARBA" id="ARBA00025772"/>
    </source>
</evidence>